<dbReference type="InterPro" id="IPR019734">
    <property type="entry name" value="TPR_rpt"/>
</dbReference>
<keyword evidence="3" id="KW-1185">Reference proteome</keyword>
<keyword evidence="1" id="KW-1133">Transmembrane helix</keyword>
<organism evidence="2 3">
    <name type="scientific">Aequorivita antarctica</name>
    <dbReference type="NCBI Taxonomy" id="153266"/>
    <lineage>
        <taxon>Bacteria</taxon>
        <taxon>Pseudomonadati</taxon>
        <taxon>Bacteroidota</taxon>
        <taxon>Flavobacteriia</taxon>
        <taxon>Flavobacteriales</taxon>
        <taxon>Flavobacteriaceae</taxon>
        <taxon>Aequorivita</taxon>
    </lineage>
</organism>
<proteinExistence type="predicted"/>
<keyword evidence="1" id="KW-0472">Membrane</keyword>
<dbReference type="SMART" id="SM00028">
    <property type="entry name" value="TPR"/>
    <property type="match status" value="4"/>
</dbReference>
<keyword evidence="1" id="KW-0812">Transmembrane</keyword>
<reference evidence="2 3" key="1">
    <citation type="submission" date="2019-08" db="EMBL/GenBank/DDBJ databases">
        <title>Genome of Aequorivita antarctica SW49 (type strain).</title>
        <authorList>
            <person name="Bowman J.P."/>
        </authorList>
    </citation>
    <scope>NUCLEOTIDE SEQUENCE [LARGE SCALE GENOMIC DNA]</scope>
    <source>
        <strain evidence="2 3">SW49</strain>
    </source>
</reference>
<dbReference type="AlphaFoldDB" id="A0A5C6Z303"/>
<feature type="transmembrane region" description="Helical" evidence="1">
    <location>
        <begin position="16"/>
        <end position="36"/>
    </location>
</feature>
<name>A0A5C6Z303_9FLAO</name>
<accession>A0A5C6Z303</accession>
<evidence type="ECO:0000313" key="2">
    <source>
        <dbReference type="EMBL" id="TXD73883.1"/>
    </source>
</evidence>
<evidence type="ECO:0000313" key="3">
    <source>
        <dbReference type="Proteomes" id="UP000321497"/>
    </source>
</evidence>
<sequence length="902" mass="107603">MNLNEIQDFIIRNWPILTYIFGGGGGLTYLITHLVNRRNKRNKERKDYDLKYWKIIKPSKKIKKTDFNVPRNNKLISRPCDTEIKNKILDNKQNVILIGGTEPNLKYGKSTLLYTVLKQKSLKEYVVFIPNLTTKIISEDEIYFPQKWLETPNSKFILLVENLNNYKDNMQSLIIYYNLLLKKSKTFFFIITSDFDFDFDWGNVEIKFHKIKLSPIDRINEKDSIIITHLKNVFETLEPTPRKILSFLNLYEELGLNTNSKFIYDIIHYDLLDISQEDFNNRLFTLEAIDFIIWKKEEIKLKKSIVNPDFSNYDLVKPTHDIDIHFIENYFSHNKNFTGLIYLSSIYADRKNFQKSKKTLLKILEFNPRHTKAKYLLGEVLLKEYQTNITENKSYDIDLLDEAIDWYETTIRENNNFYKYKLSLAFCFIKRGQSPKNSTFQKLDFFEKALTKIDETKSLINLDNYSFNYAYAVFYKKLKQPETSLSYYKIVMDINYSKFNYKLFTEYAELLYMINKHNFRKDYTDEIEKYLLLADEVRPKKYYKTNYVLANFYNWRSQDSRVSKQDKMNYKKLSIYNFDLAFENSDNKYLQALKGKAKVLISQKKSVEAIEILKNVVQANPNDFYSLKAIGTAYARKENVKKAISYYLKAIDKSISMSYIKTMEEIEKSFYPKLFKELQNLSNYNEFIELLESAKKESIHILAKRFIEDEIYFTHIAQIKNDIDEITEPNDAIENRLNSIRSMAVRDFKNKTLAVYFIRLGDLEKNKKNKVDYYKKAENILLNSFRTPNKKPHSYYKHMIVISSKISLIEETGNYIEIIKKFEKQIEYSDNSYAEIHFEFAKYLDSLLNINYDVQTTLDKCIDQYLIAHKKFSYKSYNYIELQYCENRLDKLKSNFKNGYRL</sequence>
<dbReference type="InterPro" id="IPR011990">
    <property type="entry name" value="TPR-like_helical_dom_sf"/>
</dbReference>
<protein>
    <recommendedName>
        <fullName evidence="4">Tetratricopeptide repeat protein</fullName>
    </recommendedName>
</protein>
<evidence type="ECO:0000256" key="1">
    <source>
        <dbReference type="SAM" id="Phobius"/>
    </source>
</evidence>
<dbReference type="Gene3D" id="1.25.40.10">
    <property type="entry name" value="Tetratricopeptide repeat domain"/>
    <property type="match status" value="2"/>
</dbReference>
<gene>
    <name evidence="2" type="ORF">ESU54_05285</name>
</gene>
<dbReference type="SUPFAM" id="SSF81901">
    <property type="entry name" value="HCP-like"/>
    <property type="match status" value="1"/>
</dbReference>
<dbReference type="Proteomes" id="UP000321497">
    <property type="component" value="Unassembled WGS sequence"/>
</dbReference>
<dbReference type="EMBL" id="VORT01000003">
    <property type="protein sequence ID" value="TXD73883.1"/>
    <property type="molecule type" value="Genomic_DNA"/>
</dbReference>
<evidence type="ECO:0008006" key="4">
    <source>
        <dbReference type="Google" id="ProtNLM"/>
    </source>
</evidence>
<dbReference type="RefSeq" id="WP_146848083.1">
    <property type="nucleotide sequence ID" value="NZ_VORT01000003.1"/>
</dbReference>
<comment type="caution">
    <text evidence="2">The sequence shown here is derived from an EMBL/GenBank/DDBJ whole genome shotgun (WGS) entry which is preliminary data.</text>
</comment>